<dbReference type="InterPro" id="IPR013783">
    <property type="entry name" value="Ig-like_fold"/>
</dbReference>
<dbReference type="GO" id="GO:0006516">
    <property type="term" value="P:glycoprotein catabolic process"/>
    <property type="evidence" value="ECO:0007669"/>
    <property type="project" value="TreeGrafter"/>
</dbReference>
<evidence type="ECO:0000313" key="18">
    <source>
        <dbReference type="EMBL" id="KAE8267057.1"/>
    </source>
</evidence>
<evidence type="ECO:0000256" key="7">
    <source>
        <dbReference type="ARBA" id="ARBA00021795"/>
    </source>
</evidence>
<evidence type="ECO:0000256" key="14">
    <source>
        <dbReference type="SAM" id="SignalP"/>
    </source>
</evidence>
<accession>A0A8X7T314</accession>
<dbReference type="InterPro" id="IPR008979">
    <property type="entry name" value="Galactose-bd-like_sf"/>
</dbReference>
<feature type="domain" description="Beta-mannosidase-like galactose-binding" evidence="17">
    <location>
        <begin position="31"/>
        <end position="223"/>
    </location>
</feature>
<evidence type="ECO:0000256" key="1">
    <source>
        <dbReference type="ARBA" id="ARBA00000829"/>
    </source>
</evidence>
<dbReference type="SUPFAM" id="SSF51445">
    <property type="entry name" value="(Trans)glycosidases"/>
    <property type="match status" value="1"/>
</dbReference>
<dbReference type="GO" id="GO:0005576">
    <property type="term" value="C:extracellular region"/>
    <property type="evidence" value="ECO:0007669"/>
    <property type="project" value="UniProtKB-SubCell"/>
</dbReference>
<dbReference type="EMBL" id="LWDG02000263">
    <property type="protein sequence ID" value="KAE8267057.1"/>
    <property type="molecule type" value="Genomic_DNA"/>
</dbReference>
<evidence type="ECO:0000256" key="12">
    <source>
        <dbReference type="ARBA" id="ARBA00023295"/>
    </source>
</evidence>
<evidence type="ECO:0000256" key="9">
    <source>
        <dbReference type="ARBA" id="ARBA00022729"/>
    </source>
</evidence>
<feature type="signal peptide" evidence="14">
    <location>
        <begin position="1"/>
        <end position="20"/>
    </location>
</feature>
<reference evidence="18" key="2">
    <citation type="journal article" date="2019" name="IMA Fungus">
        <title>Genome sequencing and comparison of five Tilletia species to identify candidate genes for the detection of regulated species infecting wheat.</title>
        <authorList>
            <person name="Nguyen H.D.T."/>
            <person name="Sultana T."/>
            <person name="Kesanakurti P."/>
            <person name="Hambleton S."/>
        </authorList>
    </citation>
    <scope>NUCLEOTIDE SEQUENCE</scope>
    <source>
        <strain evidence="18">DAOMC 236422</strain>
    </source>
</reference>
<dbReference type="SUPFAM" id="SSF49785">
    <property type="entry name" value="Galactose-binding domain-like"/>
    <property type="match status" value="1"/>
</dbReference>
<feature type="domain" description="Beta-mannosidase Ig-fold" evidence="15">
    <location>
        <begin position="921"/>
        <end position="975"/>
    </location>
</feature>
<evidence type="ECO:0000256" key="6">
    <source>
        <dbReference type="ARBA" id="ARBA00012754"/>
    </source>
</evidence>
<dbReference type="EC" id="3.2.1.25" evidence="6"/>
<evidence type="ECO:0000256" key="3">
    <source>
        <dbReference type="ARBA" id="ARBA00004740"/>
    </source>
</evidence>
<dbReference type="GO" id="GO:0004567">
    <property type="term" value="F:beta-mannosidase activity"/>
    <property type="evidence" value="ECO:0007669"/>
    <property type="project" value="UniProtKB-EC"/>
</dbReference>
<gene>
    <name evidence="18" type="ORF">A4X09_0g5288</name>
</gene>
<organism evidence="18 19">
    <name type="scientific">Tilletia walkeri</name>
    <dbReference type="NCBI Taxonomy" id="117179"/>
    <lineage>
        <taxon>Eukaryota</taxon>
        <taxon>Fungi</taxon>
        <taxon>Dikarya</taxon>
        <taxon>Basidiomycota</taxon>
        <taxon>Ustilaginomycotina</taxon>
        <taxon>Exobasidiomycetes</taxon>
        <taxon>Tilletiales</taxon>
        <taxon>Tilletiaceae</taxon>
        <taxon>Tilletia</taxon>
    </lineage>
</organism>
<dbReference type="Proteomes" id="UP000078113">
    <property type="component" value="Unassembled WGS sequence"/>
</dbReference>
<dbReference type="InterPro" id="IPR041447">
    <property type="entry name" value="Mannosidase_ig"/>
</dbReference>
<protein>
    <recommendedName>
        <fullName evidence="7">Beta-mannosidase A</fullName>
        <ecNumber evidence="6">3.2.1.25</ecNumber>
    </recommendedName>
    <alternativeName>
        <fullName evidence="13">Mannanase A</fullName>
    </alternativeName>
</protein>
<feature type="domain" description="Mannosidase Ig/CBM-like" evidence="16">
    <location>
        <begin position="785"/>
        <end position="857"/>
    </location>
</feature>
<keyword evidence="19" id="KW-1185">Reference proteome</keyword>
<sequence length="1000" mass="112932">MKRFSLFCCLLPLLANLVQGCVHELDKSIHWRLTNSNGSISIHSVTSGRSVHLDLLHAGLIPDPDVGLNEGQVRWVAEEEFWSYTASLRPLLDGSIHSGQKHLLHFEAIDTRATVHLSKRGEEGGKRSKSELVTFETNNAHRHWTFDVTTHLQAQADTLTIRLHSPIEYAFQESKKEPSFPTQNDIPDAPATQQYEYPHRNFIRKPSSDFGWDWGPAYADSGFRRAQLVRFGECPQRTGVELPSSLTRSAKSPSFFLLDTALDVQRFGEIWRVNASLSLFSARDTAVANTTLNIAIAGTNHSCITELAATVEPGMNDDGRLWAICDVPSNTVELWWPRGVRLPDGQPAAQRLYNITFSVTTLDNEIESLTWHVRTGFRTIRLDQHEYTAEEVASGITPGSAFNFKINDYPVPLPILGSNIIPFSTFPLSEEEESRTVEYTMDALAASGQNMIRVWGGASYGSDLLYEKADEMGILIWSEFAFACSLYPTYPAFLQNVKAEAEQQVRRISRFASHVLWAGNNEGELNMLPVANTYPNGSIYKHQYELLFNDLLRSIVRAHHPSSRYIPSSTTTGGDYPDGLDGVYVPRYRNFTRGEIHGDGEHYDYDASQALDSSTYPLSRFVNEFGMHSMADIRSFDTIATGPRDYNFNSTVARSRNKHSPPGNLSYPWPATDGQAQLTQAITLHFPIPQKNRNNDRSLLSQWSYSTQCFQALYVGNQIGFYRSRVDKGERKMGSLYWQLNSVWKAATDWASLEVHGRWKVLHYVVARMHAENIAYIHHNMSKEVVEVHAITRSWVNSSAIAHISWYDWKGQIVEKLQKDVHLGPVSSTKIAEFHLPKLGKAHSRYTDKWLHVRLESSTLQNEQFFSSTSLAVAPLQPSKLVIVPKAKAISNWLGTRWDIQHYFAGSKDQSPFSASLYALDFEIRNEGKGVAPWVVLTHSDRLRGWFVDEQDGEPSNAFWLLPGERRALRFQCHGKCPIGVEVGRDISAVSMWNNIEMPS</sequence>
<evidence type="ECO:0000259" key="16">
    <source>
        <dbReference type="Pfam" id="PF17786"/>
    </source>
</evidence>
<comment type="caution">
    <text evidence="18">The sequence shown here is derived from an EMBL/GenBank/DDBJ whole genome shotgun (WGS) entry which is preliminary data.</text>
</comment>
<evidence type="ECO:0000259" key="17">
    <source>
        <dbReference type="Pfam" id="PF22666"/>
    </source>
</evidence>
<comment type="pathway">
    <text evidence="3">Glycan metabolism; N-glycan degradation.</text>
</comment>
<dbReference type="InterPro" id="IPR054593">
    <property type="entry name" value="Beta-mannosidase-like_N2"/>
</dbReference>
<keyword evidence="12" id="KW-0326">Glycosidase</keyword>
<evidence type="ECO:0000256" key="11">
    <source>
        <dbReference type="ARBA" id="ARBA00023180"/>
    </source>
</evidence>
<keyword evidence="10" id="KW-0378">Hydrolase</keyword>
<dbReference type="PANTHER" id="PTHR43730">
    <property type="entry name" value="BETA-MANNOSIDASE"/>
    <property type="match status" value="1"/>
</dbReference>
<dbReference type="InterPro" id="IPR050887">
    <property type="entry name" value="Beta-mannosidase_GH2"/>
</dbReference>
<dbReference type="Pfam" id="PF22666">
    <property type="entry name" value="Glyco_hydro_2_N2"/>
    <property type="match status" value="1"/>
</dbReference>
<comment type="subunit">
    <text evidence="5">Homodimer.</text>
</comment>
<evidence type="ECO:0000256" key="13">
    <source>
        <dbReference type="ARBA" id="ARBA00031061"/>
    </source>
</evidence>
<dbReference type="Gene3D" id="2.60.120.260">
    <property type="entry name" value="Galactose-binding domain-like"/>
    <property type="match status" value="1"/>
</dbReference>
<proteinExistence type="inferred from homology"/>
<dbReference type="Gene3D" id="2.60.40.10">
    <property type="entry name" value="Immunoglobulins"/>
    <property type="match status" value="3"/>
</dbReference>
<comment type="similarity">
    <text evidence="4">Belongs to the glycosyl hydrolase 2 family. Beta-mannosidase A subfamily.</text>
</comment>
<evidence type="ECO:0000256" key="4">
    <source>
        <dbReference type="ARBA" id="ARBA00007483"/>
    </source>
</evidence>
<evidence type="ECO:0000256" key="2">
    <source>
        <dbReference type="ARBA" id="ARBA00004613"/>
    </source>
</evidence>
<evidence type="ECO:0000256" key="5">
    <source>
        <dbReference type="ARBA" id="ARBA00011738"/>
    </source>
</evidence>
<dbReference type="InterPro" id="IPR017853">
    <property type="entry name" value="GH"/>
</dbReference>
<comment type="catalytic activity">
    <reaction evidence="1">
        <text>Hydrolysis of terminal, non-reducing beta-D-mannose residues in beta-D-mannosides.</text>
        <dbReference type="EC" id="3.2.1.25"/>
    </reaction>
</comment>
<keyword evidence="11" id="KW-0325">Glycoprotein</keyword>
<dbReference type="PROSITE" id="PS51257">
    <property type="entry name" value="PROKAR_LIPOPROTEIN"/>
    <property type="match status" value="1"/>
</dbReference>
<evidence type="ECO:0000256" key="10">
    <source>
        <dbReference type="ARBA" id="ARBA00022801"/>
    </source>
</evidence>
<keyword evidence="8" id="KW-0964">Secreted</keyword>
<keyword evidence="9 14" id="KW-0732">Signal</keyword>
<comment type="subcellular location">
    <subcellularLocation>
        <location evidence="2">Secreted</location>
    </subcellularLocation>
</comment>
<dbReference type="InterPro" id="IPR041625">
    <property type="entry name" value="Beta-mannosidase_Ig"/>
</dbReference>
<dbReference type="PANTHER" id="PTHR43730:SF5">
    <property type="entry name" value="BETA-MANNOSIDASE A"/>
    <property type="match status" value="1"/>
</dbReference>
<dbReference type="Pfam" id="PF17786">
    <property type="entry name" value="Mannosidase_ig"/>
    <property type="match status" value="1"/>
</dbReference>
<dbReference type="AlphaFoldDB" id="A0A8X7T314"/>
<feature type="chain" id="PRO_5036449066" description="Beta-mannosidase A" evidence="14">
    <location>
        <begin position="21"/>
        <end position="1000"/>
    </location>
</feature>
<name>A0A8X7T314_9BASI</name>
<dbReference type="Pfam" id="PF17753">
    <property type="entry name" value="Ig_mannosidase"/>
    <property type="match status" value="1"/>
</dbReference>
<evidence type="ECO:0000256" key="8">
    <source>
        <dbReference type="ARBA" id="ARBA00022525"/>
    </source>
</evidence>
<reference evidence="18" key="1">
    <citation type="submission" date="2016-04" db="EMBL/GenBank/DDBJ databases">
        <authorList>
            <person name="Nguyen H.D."/>
            <person name="Samba Siva P."/>
            <person name="Cullis J."/>
            <person name="Levesque C.A."/>
            <person name="Hambleton S."/>
        </authorList>
    </citation>
    <scope>NUCLEOTIDE SEQUENCE</scope>
    <source>
        <strain evidence="18">DAOMC 236422</strain>
    </source>
</reference>
<evidence type="ECO:0000313" key="19">
    <source>
        <dbReference type="Proteomes" id="UP000078113"/>
    </source>
</evidence>
<dbReference type="Gene3D" id="3.20.20.80">
    <property type="entry name" value="Glycosidases"/>
    <property type="match status" value="1"/>
</dbReference>
<evidence type="ECO:0000259" key="15">
    <source>
        <dbReference type="Pfam" id="PF17753"/>
    </source>
</evidence>